<evidence type="ECO:0000313" key="1">
    <source>
        <dbReference type="Proteomes" id="UP000050795"/>
    </source>
</evidence>
<evidence type="ECO:0000313" key="2">
    <source>
        <dbReference type="WBParaSite" id="TREG1_100.1"/>
    </source>
</evidence>
<sequence>MELGICFSDRNGDAVMVNKGVIPRTADHCEGSSCLHWTGIASSGTSQNLLKPGSTASLDSCFGMFRAL</sequence>
<accession>A0AA85IPC4</accession>
<reference evidence="1" key="1">
    <citation type="submission" date="2022-06" db="EMBL/GenBank/DDBJ databases">
        <authorList>
            <person name="Berger JAMES D."/>
            <person name="Berger JAMES D."/>
        </authorList>
    </citation>
    <scope>NUCLEOTIDE SEQUENCE [LARGE SCALE GENOMIC DNA]</scope>
</reference>
<dbReference type="AlphaFoldDB" id="A0AA85IPC4"/>
<proteinExistence type="predicted"/>
<organism evidence="1 2">
    <name type="scientific">Trichobilharzia regenti</name>
    <name type="common">Nasal bird schistosome</name>
    <dbReference type="NCBI Taxonomy" id="157069"/>
    <lineage>
        <taxon>Eukaryota</taxon>
        <taxon>Metazoa</taxon>
        <taxon>Spiralia</taxon>
        <taxon>Lophotrochozoa</taxon>
        <taxon>Platyhelminthes</taxon>
        <taxon>Trematoda</taxon>
        <taxon>Digenea</taxon>
        <taxon>Strigeidida</taxon>
        <taxon>Schistosomatoidea</taxon>
        <taxon>Schistosomatidae</taxon>
        <taxon>Trichobilharzia</taxon>
    </lineage>
</organism>
<reference evidence="2" key="2">
    <citation type="submission" date="2023-11" db="UniProtKB">
        <authorList>
            <consortium name="WormBaseParasite"/>
        </authorList>
    </citation>
    <scope>IDENTIFICATION</scope>
</reference>
<protein>
    <submittedName>
        <fullName evidence="2">Uncharacterized protein</fullName>
    </submittedName>
</protein>
<keyword evidence="1" id="KW-1185">Reference proteome</keyword>
<dbReference type="WBParaSite" id="TREG1_100.1">
    <property type="protein sequence ID" value="TREG1_100.1"/>
    <property type="gene ID" value="TREG1_100"/>
</dbReference>
<dbReference type="Proteomes" id="UP000050795">
    <property type="component" value="Unassembled WGS sequence"/>
</dbReference>
<name>A0AA85IPC4_TRIRE</name>